<dbReference type="InterPro" id="IPR032675">
    <property type="entry name" value="LRR_dom_sf"/>
</dbReference>
<sequence length="246" mass="27882">MLDLGDSCFEALPSSISHLKHLRFLDISNNQSIISFPNTICKLQSLQTLLFLNCTRLEKLPRDFGDLVSLSFLALTTQLKCLPAKGIGSLTSLRYLQIDHCGNLESLFDDGMQCLTSLRTFFVYNCERPVSLPQGLRYLTALENLVFHNCEKLNLMEDREDEDIQRGVCKLRSLVIVRIPKLVALPAWLQGAANTLKRMSCLSTLREIAITGCPELTQDEWHKIAHVPEIYLDGIEIQKQWDISSN</sequence>
<dbReference type="InterPro" id="IPR055414">
    <property type="entry name" value="LRR_R13L4/SHOC2-like"/>
</dbReference>
<name>A0A5J4ZH18_9ASTE</name>
<evidence type="ECO:0000313" key="5">
    <source>
        <dbReference type="Proteomes" id="UP000325577"/>
    </source>
</evidence>
<dbReference type="GO" id="GO:0006952">
    <property type="term" value="P:defense response"/>
    <property type="evidence" value="ECO:0007669"/>
    <property type="project" value="UniProtKB-KW"/>
</dbReference>
<accession>A0A5J4ZH18</accession>
<evidence type="ECO:0000256" key="2">
    <source>
        <dbReference type="ARBA" id="ARBA00022821"/>
    </source>
</evidence>
<feature type="domain" description="Disease resistance R13L4/SHOC-2-like LRR" evidence="3">
    <location>
        <begin position="14"/>
        <end position="203"/>
    </location>
</feature>
<gene>
    <name evidence="4" type="ORF">F0562_015437</name>
</gene>
<keyword evidence="5" id="KW-1185">Reference proteome</keyword>
<protein>
    <recommendedName>
        <fullName evidence="3">Disease resistance R13L4/SHOC-2-like LRR domain-containing protein</fullName>
    </recommendedName>
</protein>
<dbReference type="Proteomes" id="UP000325577">
    <property type="component" value="Linkage Group LG7"/>
</dbReference>
<dbReference type="Gene3D" id="3.80.10.10">
    <property type="entry name" value="Ribonuclease Inhibitor"/>
    <property type="match status" value="1"/>
</dbReference>
<dbReference type="PANTHER" id="PTHR36766:SF70">
    <property type="entry name" value="DISEASE RESISTANCE PROTEIN RGA4"/>
    <property type="match status" value="1"/>
</dbReference>
<reference evidence="4 5" key="1">
    <citation type="submission" date="2019-09" db="EMBL/GenBank/DDBJ databases">
        <title>A chromosome-level genome assembly of the Chinese tupelo Nyssa sinensis.</title>
        <authorList>
            <person name="Yang X."/>
            <person name="Kang M."/>
            <person name="Yang Y."/>
            <person name="Xiong H."/>
            <person name="Wang M."/>
            <person name="Zhang Z."/>
            <person name="Wang Z."/>
            <person name="Wu H."/>
            <person name="Ma T."/>
            <person name="Liu J."/>
            <person name="Xi Z."/>
        </authorList>
    </citation>
    <scope>NUCLEOTIDE SEQUENCE [LARGE SCALE GENOMIC DNA]</scope>
    <source>
        <strain evidence="4">J267</strain>
        <tissue evidence="4">Leaf</tissue>
    </source>
</reference>
<dbReference type="SUPFAM" id="SSF52058">
    <property type="entry name" value="L domain-like"/>
    <property type="match status" value="1"/>
</dbReference>
<dbReference type="Pfam" id="PF23598">
    <property type="entry name" value="LRR_14"/>
    <property type="match status" value="1"/>
</dbReference>
<proteinExistence type="predicted"/>
<dbReference type="EMBL" id="CM018050">
    <property type="protein sequence ID" value="KAA8517963.1"/>
    <property type="molecule type" value="Genomic_DNA"/>
</dbReference>
<keyword evidence="2" id="KW-0611">Plant defense</keyword>
<evidence type="ECO:0000259" key="3">
    <source>
        <dbReference type="Pfam" id="PF23598"/>
    </source>
</evidence>
<evidence type="ECO:0000256" key="1">
    <source>
        <dbReference type="ARBA" id="ARBA00022737"/>
    </source>
</evidence>
<evidence type="ECO:0000313" key="4">
    <source>
        <dbReference type="EMBL" id="KAA8517963.1"/>
    </source>
</evidence>
<dbReference type="OrthoDB" id="2018467at2759"/>
<dbReference type="PANTHER" id="PTHR36766">
    <property type="entry name" value="PLANT BROAD-SPECTRUM MILDEW RESISTANCE PROTEIN RPW8"/>
    <property type="match status" value="1"/>
</dbReference>
<keyword evidence="1" id="KW-0677">Repeat</keyword>
<dbReference type="AlphaFoldDB" id="A0A5J4ZH18"/>
<organism evidence="4 5">
    <name type="scientific">Nyssa sinensis</name>
    <dbReference type="NCBI Taxonomy" id="561372"/>
    <lineage>
        <taxon>Eukaryota</taxon>
        <taxon>Viridiplantae</taxon>
        <taxon>Streptophyta</taxon>
        <taxon>Embryophyta</taxon>
        <taxon>Tracheophyta</taxon>
        <taxon>Spermatophyta</taxon>
        <taxon>Magnoliopsida</taxon>
        <taxon>eudicotyledons</taxon>
        <taxon>Gunneridae</taxon>
        <taxon>Pentapetalae</taxon>
        <taxon>asterids</taxon>
        <taxon>Cornales</taxon>
        <taxon>Nyssaceae</taxon>
        <taxon>Nyssa</taxon>
    </lineage>
</organism>